<evidence type="ECO:0000313" key="2">
    <source>
        <dbReference type="Proteomes" id="UP000193944"/>
    </source>
</evidence>
<reference evidence="1 2" key="2">
    <citation type="submission" date="2016-08" db="EMBL/GenBank/DDBJ databases">
        <title>Pervasive Adenine N6-methylation of Active Genes in Fungi.</title>
        <authorList>
            <consortium name="DOE Joint Genome Institute"/>
            <person name="Mondo S.J."/>
            <person name="Dannebaum R.O."/>
            <person name="Kuo R.C."/>
            <person name="Labutti K."/>
            <person name="Haridas S."/>
            <person name="Kuo A."/>
            <person name="Salamov A."/>
            <person name="Ahrendt S.R."/>
            <person name="Lipzen A."/>
            <person name="Sullivan W."/>
            <person name="Andreopoulos W.B."/>
            <person name="Clum A."/>
            <person name="Lindquist E."/>
            <person name="Daum C."/>
            <person name="Ramamoorthy G.K."/>
            <person name="Gryganskyi A."/>
            <person name="Culley D."/>
            <person name="Magnuson J.K."/>
            <person name="James T.Y."/>
            <person name="O'Malley M.A."/>
            <person name="Stajich J.E."/>
            <person name="Spatafora J.W."/>
            <person name="Visel A."/>
            <person name="Grigoriev I.V."/>
        </authorList>
    </citation>
    <scope>NUCLEOTIDE SEQUENCE [LARGE SCALE GENOMIC DNA]</scope>
    <source>
        <strain evidence="1 2">S4</strain>
    </source>
</reference>
<dbReference type="Proteomes" id="UP000193944">
    <property type="component" value="Unassembled WGS sequence"/>
</dbReference>
<dbReference type="EMBL" id="MCFG01000286">
    <property type="protein sequence ID" value="ORX76653.1"/>
    <property type="molecule type" value="Genomic_DNA"/>
</dbReference>
<reference evidence="1 2" key="1">
    <citation type="submission" date="2016-08" db="EMBL/GenBank/DDBJ databases">
        <title>A Parts List for Fungal Cellulosomes Revealed by Comparative Genomics.</title>
        <authorList>
            <consortium name="DOE Joint Genome Institute"/>
            <person name="Haitjema C.H."/>
            <person name="Gilmore S.P."/>
            <person name="Henske J.K."/>
            <person name="Solomon K.V."/>
            <person name="De Groot R."/>
            <person name="Kuo A."/>
            <person name="Mondo S.J."/>
            <person name="Salamov A.A."/>
            <person name="Labutti K."/>
            <person name="Zhao Z."/>
            <person name="Chiniquy J."/>
            <person name="Barry K."/>
            <person name="Brewer H.M."/>
            <person name="Purvine S.O."/>
            <person name="Wright A.T."/>
            <person name="Boxma B."/>
            <person name="Van Alen T."/>
            <person name="Hackstein J.H."/>
            <person name="Baker S.E."/>
            <person name="Grigoriev I.V."/>
            <person name="O'Malley M.A."/>
        </authorList>
    </citation>
    <scope>NUCLEOTIDE SEQUENCE [LARGE SCALE GENOMIC DNA]</scope>
    <source>
        <strain evidence="1 2">S4</strain>
    </source>
</reference>
<gene>
    <name evidence="1" type="ORF">BCR32DRAFT_283948</name>
</gene>
<protein>
    <submittedName>
        <fullName evidence="1">Uncharacterized protein</fullName>
    </submittedName>
</protein>
<proteinExistence type="predicted"/>
<accession>A0A1Y1WSZ5</accession>
<evidence type="ECO:0000313" key="1">
    <source>
        <dbReference type="EMBL" id="ORX76653.1"/>
    </source>
</evidence>
<comment type="caution">
    <text evidence="1">The sequence shown here is derived from an EMBL/GenBank/DDBJ whole genome shotgun (WGS) entry which is preliminary data.</text>
</comment>
<keyword evidence="2" id="KW-1185">Reference proteome</keyword>
<sequence>MRENINKSNNYDETPLIIINEYNIRSRTFNNTNAVNNFNMIFVNNINSNNV</sequence>
<dbReference type="AlphaFoldDB" id="A0A1Y1WSZ5"/>
<organism evidence="1 2">
    <name type="scientific">Anaeromyces robustus</name>
    <dbReference type="NCBI Taxonomy" id="1754192"/>
    <lineage>
        <taxon>Eukaryota</taxon>
        <taxon>Fungi</taxon>
        <taxon>Fungi incertae sedis</taxon>
        <taxon>Chytridiomycota</taxon>
        <taxon>Chytridiomycota incertae sedis</taxon>
        <taxon>Neocallimastigomycetes</taxon>
        <taxon>Neocallimastigales</taxon>
        <taxon>Neocallimastigaceae</taxon>
        <taxon>Anaeromyces</taxon>
    </lineage>
</organism>
<name>A0A1Y1WSZ5_9FUNG</name>